<protein>
    <submittedName>
        <fullName evidence="2">Uncharacterized protein</fullName>
    </submittedName>
</protein>
<organism evidence="2 3">
    <name type="scientific">Pleurodeles waltl</name>
    <name type="common">Iberian ribbed newt</name>
    <dbReference type="NCBI Taxonomy" id="8319"/>
    <lineage>
        <taxon>Eukaryota</taxon>
        <taxon>Metazoa</taxon>
        <taxon>Chordata</taxon>
        <taxon>Craniata</taxon>
        <taxon>Vertebrata</taxon>
        <taxon>Euteleostomi</taxon>
        <taxon>Amphibia</taxon>
        <taxon>Batrachia</taxon>
        <taxon>Caudata</taxon>
        <taxon>Salamandroidea</taxon>
        <taxon>Salamandridae</taxon>
        <taxon>Pleurodelinae</taxon>
        <taxon>Pleurodeles</taxon>
    </lineage>
</organism>
<feature type="region of interest" description="Disordered" evidence="1">
    <location>
        <begin position="1"/>
        <end position="25"/>
    </location>
</feature>
<gene>
    <name evidence="2" type="ORF">NDU88_009358</name>
</gene>
<proteinExistence type="predicted"/>
<feature type="compositionally biased region" description="Basic and acidic residues" evidence="1">
    <location>
        <begin position="1"/>
        <end position="15"/>
    </location>
</feature>
<evidence type="ECO:0000313" key="2">
    <source>
        <dbReference type="EMBL" id="KAJ1156640.1"/>
    </source>
</evidence>
<name>A0AAV7RYT4_PLEWA</name>
<accession>A0AAV7RYT4</accession>
<evidence type="ECO:0000313" key="3">
    <source>
        <dbReference type="Proteomes" id="UP001066276"/>
    </source>
</evidence>
<comment type="caution">
    <text evidence="2">The sequence shown here is derived from an EMBL/GenBank/DDBJ whole genome shotgun (WGS) entry which is preliminary data.</text>
</comment>
<dbReference type="Proteomes" id="UP001066276">
    <property type="component" value="Chromosome 5"/>
</dbReference>
<reference evidence="2" key="1">
    <citation type="journal article" date="2022" name="bioRxiv">
        <title>Sequencing and chromosome-scale assembly of the giantPleurodeles waltlgenome.</title>
        <authorList>
            <person name="Brown T."/>
            <person name="Elewa A."/>
            <person name="Iarovenko S."/>
            <person name="Subramanian E."/>
            <person name="Araus A.J."/>
            <person name="Petzold A."/>
            <person name="Susuki M."/>
            <person name="Suzuki K.-i.T."/>
            <person name="Hayashi T."/>
            <person name="Toyoda A."/>
            <person name="Oliveira C."/>
            <person name="Osipova E."/>
            <person name="Leigh N.D."/>
            <person name="Simon A."/>
            <person name="Yun M.H."/>
        </authorList>
    </citation>
    <scope>NUCLEOTIDE SEQUENCE</scope>
    <source>
        <strain evidence="2">20211129_DDA</strain>
        <tissue evidence="2">Liver</tissue>
    </source>
</reference>
<keyword evidence="3" id="KW-1185">Reference proteome</keyword>
<evidence type="ECO:0000256" key="1">
    <source>
        <dbReference type="SAM" id="MobiDB-lite"/>
    </source>
</evidence>
<dbReference type="AlphaFoldDB" id="A0AAV7RYT4"/>
<dbReference type="EMBL" id="JANPWB010000009">
    <property type="protein sequence ID" value="KAJ1156640.1"/>
    <property type="molecule type" value="Genomic_DNA"/>
</dbReference>
<sequence>MANMDETKPEGRGDNGDSGAADVSDRVLLAPRQSMDVVIHPSPLRSEVCPQSAEQCASPVREGPSELVATPAMLRRGVDRYQLCP</sequence>